<dbReference type="Proteomes" id="UP001603013">
    <property type="component" value="Unassembled WGS sequence"/>
</dbReference>
<organism evidence="1 2">
    <name type="scientific">Streptomyces lateritius</name>
    <dbReference type="NCBI Taxonomy" id="67313"/>
    <lineage>
        <taxon>Bacteria</taxon>
        <taxon>Bacillati</taxon>
        <taxon>Actinomycetota</taxon>
        <taxon>Actinomycetes</taxon>
        <taxon>Kitasatosporales</taxon>
        <taxon>Streptomycetaceae</taxon>
        <taxon>Streptomyces</taxon>
    </lineage>
</organism>
<dbReference type="EMBL" id="JBIBSM010000011">
    <property type="protein sequence ID" value="MFF8278704.1"/>
    <property type="molecule type" value="Genomic_DNA"/>
</dbReference>
<sequence>MQSEPRGPGVGTATLTPPPFSVIDDAGSYAAAVEEFLAADAPASVPVWTGGRADLAASAERSADLYGEVSRPAARTYGIVLRPETLPAGLHSLIAPCALTWLDEEELAPALLDRLAPEDDDRPGAYSLLIAGLYEHFTVDLVWPLVRAASRRPDVRLSFLTGRDAASLAWFTAKQYVAPAQDVHELGLFTGVDRGLTRDGIHLRNEGEVATSDVKSEILGTRWRRLMLQGHGKDDSINLADFTICGLNEIVGRNPALVAPICATSTCYKPVDKLIQLRDIRAAEVVLSSCNNSPFADAAVFDPKYQLMLNAIDGTARNVVGAITVHASARPENLVWTDAALAGASSAAALNASIGTSEPYPAYVQFGIGEDAGDTPEPPTVEPEQLLLTTSARLTAYLAGGVLSPNHPLRTRLGKLATKVESQVSRRDLAVHQDRAPVIRGLMDDLQSLDMAIATQFVKDPENELSNCFAYFGERSRIDMSDVSHVRCQCGRPAERYSRRALVPTSLDFEGVVCTRCGDVAFRLFDSPSLLVHAEDGAEQGTTNQVRVAVRDARPGILRLGLFFASYGRAGCTIEPDLRKVKIAPDGTGETTFTLTLTPGIPPHGYYMTAFAVQDLAVSIARRNFGILAAENSG</sequence>
<protein>
    <submittedName>
        <fullName evidence="1">Uncharacterized protein</fullName>
    </submittedName>
</protein>
<gene>
    <name evidence="1" type="ORF">ACF05T_21720</name>
</gene>
<evidence type="ECO:0000313" key="1">
    <source>
        <dbReference type="EMBL" id="MFF8278704.1"/>
    </source>
</evidence>
<keyword evidence="2" id="KW-1185">Reference proteome</keyword>
<proteinExistence type="predicted"/>
<reference evidence="1 2" key="1">
    <citation type="submission" date="2024-10" db="EMBL/GenBank/DDBJ databases">
        <title>The Natural Products Discovery Center: Release of the First 8490 Sequenced Strains for Exploring Actinobacteria Biosynthetic Diversity.</title>
        <authorList>
            <person name="Kalkreuter E."/>
            <person name="Kautsar S.A."/>
            <person name="Yang D."/>
            <person name="Bader C.D."/>
            <person name="Teijaro C.N."/>
            <person name="Fluegel L."/>
            <person name="Davis C.M."/>
            <person name="Simpson J.R."/>
            <person name="Lauterbach L."/>
            <person name="Steele A.D."/>
            <person name="Gui C."/>
            <person name="Meng S."/>
            <person name="Li G."/>
            <person name="Viehrig K."/>
            <person name="Ye F."/>
            <person name="Su P."/>
            <person name="Kiefer A.F."/>
            <person name="Nichols A."/>
            <person name="Cepeda A.J."/>
            <person name="Yan W."/>
            <person name="Fan B."/>
            <person name="Jiang Y."/>
            <person name="Adhikari A."/>
            <person name="Zheng C.-J."/>
            <person name="Schuster L."/>
            <person name="Cowan T.M."/>
            <person name="Smanski M.J."/>
            <person name="Chevrette M.G."/>
            <person name="De Carvalho L.P.S."/>
            <person name="Shen B."/>
        </authorList>
    </citation>
    <scope>NUCLEOTIDE SEQUENCE [LARGE SCALE GENOMIC DNA]</scope>
    <source>
        <strain evidence="1 2">NPDC015755</strain>
    </source>
</reference>
<dbReference type="RefSeq" id="WP_391935803.1">
    <property type="nucleotide sequence ID" value="NZ_JBIBSM010000011.1"/>
</dbReference>
<comment type="caution">
    <text evidence="1">The sequence shown here is derived from an EMBL/GenBank/DDBJ whole genome shotgun (WGS) entry which is preliminary data.</text>
</comment>
<name>A0ABW6YFS9_9ACTN</name>
<evidence type="ECO:0000313" key="2">
    <source>
        <dbReference type="Proteomes" id="UP001603013"/>
    </source>
</evidence>
<accession>A0ABW6YFS9</accession>